<organism evidence="1 2">
    <name type="scientific">Granulibacter bethesdensis</name>
    <dbReference type="NCBI Taxonomy" id="364410"/>
    <lineage>
        <taxon>Bacteria</taxon>
        <taxon>Pseudomonadati</taxon>
        <taxon>Pseudomonadota</taxon>
        <taxon>Alphaproteobacteria</taxon>
        <taxon>Acetobacterales</taxon>
        <taxon>Acetobacteraceae</taxon>
        <taxon>Granulibacter</taxon>
    </lineage>
</organism>
<sequence>MRRYSFLLTSSNATIRVRDCEAGMAWPASALTVIGHGPHLVACPLSVLTVPEYDMSLSSRSAIAVSALLLLAACSSQENESKDFTDPQNQAAAQSVSNGAKPGQEVNVFLWRSTLDTLSFMSLKSADPYGGVIITNWYQPPSSPGERFKVTAYILSPMMRSDGVRVSLFRQVQKGGQWEEAPVDRETVTEIENKILMRARSLRAAGFQQQ</sequence>
<dbReference type="Proteomes" id="UP000019438">
    <property type="component" value="Chromosome"/>
</dbReference>
<protein>
    <submittedName>
        <fullName evidence="1">Exported protein</fullName>
    </submittedName>
</protein>
<dbReference type="AlphaFoldDB" id="A0AAN0RG66"/>
<name>A0AAN0RG66_9PROT</name>
<evidence type="ECO:0000313" key="2">
    <source>
        <dbReference type="Proteomes" id="UP000019438"/>
    </source>
</evidence>
<gene>
    <name evidence="1" type="ORF">GbCGDNIH3_2345</name>
</gene>
<reference evidence="2" key="1">
    <citation type="submission" date="2012-06" db="EMBL/GenBank/DDBJ databases">
        <title>Genome analysis of multiple Granulibacter bethesdensis isolates demonstrates substantial genome diversity.</title>
        <authorList>
            <person name="Greenberg D.E."/>
            <person name="Porcella S.F."/>
            <person name="Zarember K."/>
            <person name="Zelazny A.M."/>
            <person name="Bruno D."/>
            <person name="Martens C."/>
            <person name="Barbian K.D."/>
            <person name="Jaske E."/>
            <person name="Holland S.M."/>
        </authorList>
    </citation>
    <scope>NUCLEOTIDE SEQUENCE [LARGE SCALE GENOMIC DNA]</scope>
    <source>
        <strain evidence="2">CGDNIH3</strain>
    </source>
</reference>
<dbReference type="InterPro" id="IPR021959">
    <property type="entry name" value="DUF3576"/>
</dbReference>
<dbReference type="EMBL" id="CP003181">
    <property type="protein sequence ID" value="AHJ64251.1"/>
    <property type="molecule type" value="Genomic_DNA"/>
</dbReference>
<proteinExistence type="predicted"/>
<accession>A0AAN0RG66</accession>
<dbReference type="KEGG" id="gbc:GbCGDNIH3_2345"/>
<evidence type="ECO:0000313" key="1">
    <source>
        <dbReference type="EMBL" id="AHJ64251.1"/>
    </source>
</evidence>
<dbReference type="Pfam" id="PF12100">
    <property type="entry name" value="DUF3576"/>
    <property type="match status" value="1"/>
</dbReference>